<dbReference type="InterPro" id="IPR016035">
    <property type="entry name" value="Acyl_Trfase/lysoPLipase"/>
</dbReference>
<dbReference type="EC" id="2.3.1.39" evidence="4"/>
<dbReference type="GO" id="GO:0006633">
    <property type="term" value="P:fatty acid biosynthetic process"/>
    <property type="evidence" value="ECO:0007669"/>
    <property type="project" value="TreeGrafter"/>
</dbReference>
<dbReference type="AlphaFoldDB" id="A0A366EHE7"/>
<keyword evidence="8" id="KW-1185">Reference proteome</keyword>
<dbReference type="SMART" id="SM00827">
    <property type="entry name" value="PKS_AT"/>
    <property type="match status" value="1"/>
</dbReference>
<dbReference type="RefSeq" id="WP_113866662.1">
    <property type="nucleotide sequence ID" value="NZ_BAABQN010000001.1"/>
</dbReference>
<keyword evidence="1 4" id="KW-0808">Transferase</keyword>
<dbReference type="STRING" id="200904.GCA_900168775_01535"/>
<dbReference type="InterPro" id="IPR004410">
    <property type="entry name" value="Malonyl_CoA-ACP_transAc_FabD"/>
</dbReference>
<evidence type="ECO:0000256" key="5">
    <source>
        <dbReference type="PIRSR" id="PIRSR000446-1"/>
    </source>
</evidence>
<dbReference type="InterPro" id="IPR024925">
    <property type="entry name" value="Malonyl_CoA-ACP_transAc"/>
</dbReference>
<evidence type="ECO:0000313" key="7">
    <source>
        <dbReference type="EMBL" id="RBP01832.1"/>
    </source>
</evidence>
<keyword evidence="2 4" id="KW-0012">Acyltransferase</keyword>
<dbReference type="InterPro" id="IPR001227">
    <property type="entry name" value="Ac_transferase_dom_sf"/>
</dbReference>
<protein>
    <recommendedName>
        <fullName evidence="4">Malonyl CoA-acyl carrier protein transacylase</fullName>
        <ecNumber evidence="4">2.3.1.39</ecNumber>
    </recommendedName>
</protein>
<feature type="domain" description="Malonyl-CoA:ACP transacylase (MAT)" evidence="6">
    <location>
        <begin position="7"/>
        <end position="303"/>
    </location>
</feature>
<dbReference type="GO" id="GO:0004314">
    <property type="term" value="F:[acyl-carrier-protein] S-malonyltransferase activity"/>
    <property type="evidence" value="ECO:0007669"/>
    <property type="project" value="UniProtKB-EC"/>
</dbReference>
<sequence length="315" mass="34243">MKKVAFVYPGQGSQQVGMGQALYQTIPTVEVMFKQADTLLNKKITNLMFEGPTETLTQTENAQPALLLTSAAITKVLEEQGVKPAIVAGHSLGEYSALVAAGAIAFEDALPLVHTRGQLMEQAYPKGKGAMAAVLGLDKEKIQPELNHIAEQMDQVIEIANLNCPGQIVISGNKEAIEEAVTKLKDAGAKRVLPLSVSGPFHSSLMKTAAQSFEKSLDDITINDARLPVYANVTATKVKESATIKQLLIEQLYSTVRFEEIVRDIIASDVDAIVEIGNGKVLSGLIKKIDRKMKTFTIQDPDSLAEFVTWYKEEE</sequence>
<dbReference type="SUPFAM" id="SSF55048">
    <property type="entry name" value="Probable ACP-binding domain of malonyl-CoA ACP transacylase"/>
    <property type="match status" value="1"/>
</dbReference>
<reference evidence="7 8" key="1">
    <citation type="submission" date="2018-06" db="EMBL/GenBank/DDBJ databases">
        <title>Genomic Encyclopedia of Type Strains, Phase IV (KMG-IV): sequencing the most valuable type-strain genomes for metagenomic binning, comparative biology and taxonomic classification.</title>
        <authorList>
            <person name="Goeker M."/>
        </authorList>
    </citation>
    <scope>NUCLEOTIDE SEQUENCE [LARGE SCALE GENOMIC DNA]</scope>
    <source>
        <strain evidence="7 8">DSM 15140</strain>
    </source>
</reference>
<dbReference type="InterPro" id="IPR016036">
    <property type="entry name" value="Malonyl_transacylase_ACP-bd"/>
</dbReference>
<name>A0A366EHE7_9BACI</name>
<dbReference type="PANTHER" id="PTHR42681">
    <property type="entry name" value="MALONYL-COA-ACYL CARRIER PROTEIN TRANSACYLASE, MITOCHONDRIAL"/>
    <property type="match status" value="1"/>
</dbReference>
<organism evidence="7 8">
    <name type="scientific">Paraliobacillus ryukyuensis</name>
    <dbReference type="NCBI Taxonomy" id="200904"/>
    <lineage>
        <taxon>Bacteria</taxon>
        <taxon>Bacillati</taxon>
        <taxon>Bacillota</taxon>
        <taxon>Bacilli</taxon>
        <taxon>Bacillales</taxon>
        <taxon>Bacillaceae</taxon>
        <taxon>Paraliobacillus</taxon>
    </lineage>
</organism>
<dbReference type="Gene3D" id="3.30.70.250">
    <property type="entry name" value="Malonyl-CoA ACP transacylase, ACP-binding"/>
    <property type="match status" value="1"/>
</dbReference>
<evidence type="ECO:0000256" key="2">
    <source>
        <dbReference type="ARBA" id="ARBA00023315"/>
    </source>
</evidence>
<dbReference type="EMBL" id="QNRI01000001">
    <property type="protein sequence ID" value="RBP01832.1"/>
    <property type="molecule type" value="Genomic_DNA"/>
</dbReference>
<dbReference type="Proteomes" id="UP000252254">
    <property type="component" value="Unassembled WGS sequence"/>
</dbReference>
<dbReference type="GO" id="GO:0005829">
    <property type="term" value="C:cytosol"/>
    <property type="evidence" value="ECO:0007669"/>
    <property type="project" value="TreeGrafter"/>
</dbReference>
<dbReference type="Pfam" id="PF00698">
    <property type="entry name" value="Acyl_transf_1"/>
    <property type="match status" value="1"/>
</dbReference>
<dbReference type="Gene3D" id="3.40.366.10">
    <property type="entry name" value="Malonyl-Coenzyme A Acyl Carrier Protein, domain 2"/>
    <property type="match status" value="1"/>
</dbReference>
<gene>
    <name evidence="7" type="ORF">DES48_101576</name>
</gene>
<comment type="similarity">
    <text evidence="4">Belongs to the fabD family.</text>
</comment>
<dbReference type="PIRSF" id="PIRSF000446">
    <property type="entry name" value="Mct"/>
    <property type="match status" value="1"/>
</dbReference>
<comment type="catalytic activity">
    <reaction evidence="3 4">
        <text>holo-[ACP] + malonyl-CoA = malonyl-[ACP] + CoA</text>
        <dbReference type="Rhea" id="RHEA:41792"/>
        <dbReference type="Rhea" id="RHEA-COMP:9623"/>
        <dbReference type="Rhea" id="RHEA-COMP:9685"/>
        <dbReference type="ChEBI" id="CHEBI:57287"/>
        <dbReference type="ChEBI" id="CHEBI:57384"/>
        <dbReference type="ChEBI" id="CHEBI:64479"/>
        <dbReference type="ChEBI" id="CHEBI:78449"/>
        <dbReference type="EC" id="2.3.1.39"/>
    </reaction>
</comment>
<evidence type="ECO:0000313" key="8">
    <source>
        <dbReference type="Proteomes" id="UP000252254"/>
    </source>
</evidence>
<dbReference type="FunFam" id="3.30.70.250:FF:000001">
    <property type="entry name" value="Malonyl CoA-acyl carrier protein transacylase"/>
    <property type="match status" value="1"/>
</dbReference>
<dbReference type="NCBIfam" id="TIGR00128">
    <property type="entry name" value="fabD"/>
    <property type="match status" value="1"/>
</dbReference>
<comment type="caution">
    <text evidence="7">The sequence shown here is derived from an EMBL/GenBank/DDBJ whole genome shotgun (WGS) entry which is preliminary data.</text>
</comment>
<feature type="active site" evidence="5">
    <location>
        <position position="202"/>
    </location>
</feature>
<dbReference type="InterPro" id="IPR014043">
    <property type="entry name" value="Acyl_transferase_dom"/>
</dbReference>
<evidence type="ECO:0000256" key="4">
    <source>
        <dbReference type="PIRNR" id="PIRNR000446"/>
    </source>
</evidence>
<evidence type="ECO:0000259" key="6">
    <source>
        <dbReference type="SMART" id="SM00827"/>
    </source>
</evidence>
<dbReference type="PANTHER" id="PTHR42681:SF1">
    <property type="entry name" value="MALONYL-COA-ACYL CARRIER PROTEIN TRANSACYLASE, MITOCHONDRIAL"/>
    <property type="match status" value="1"/>
</dbReference>
<dbReference type="SUPFAM" id="SSF52151">
    <property type="entry name" value="FabD/lysophospholipase-like"/>
    <property type="match status" value="1"/>
</dbReference>
<evidence type="ECO:0000256" key="1">
    <source>
        <dbReference type="ARBA" id="ARBA00022679"/>
    </source>
</evidence>
<evidence type="ECO:0000256" key="3">
    <source>
        <dbReference type="ARBA" id="ARBA00048462"/>
    </source>
</evidence>
<feature type="active site" evidence="5">
    <location>
        <position position="91"/>
    </location>
</feature>
<proteinExistence type="inferred from homology"/>
<dbReference type="OrthoDB" id="9805460at2"/>
<accession>A0A366EHE7</accession>
<dbReference type="InterPro" id="IPR050858">
    <property type="entry name" value="Mal-CoA-ACP_Trans/PKS_FabD"/>
</dbReference>